<dbReference type="NCBIfam" id="TIGR00621">
    <property type="entry name" value="ssb"/>
    <property type="match status" value="1"/>
</dbReference>
<dbReference type="InterPro" id="IPR012340">
    <property type="entry name" value="NA-bd_OB-fold"/>
</dbReference>
<evidence type="ECO:0000256" key="2">
    <source>
        <dbReference type="SAM" id="MobiDB-lite"/>
    </source>
</evidence>
<dbReference type="PROSITE" id="PS50935">
    <property type="entry name" value="SSB"/>
    <property type="match status" value="1"/>
</dbReference>
<dbReference type="EMBL" id="FPHF01000113">
    <property type="protein sequence ID" value="SFV69371.1"/>
    <property type="molecule type" value="Genomic_DNA"/>
</dbReference>
<dbReference type="AlphaFoldDB" id="A0A1W1CUN8"/>
<dbReference type="HAMAP" id="MF_00984">
    <property type="entry name" value="SSB"/>
    <property type="match status" value="1"/>
</dbReference>
<dbReference type="NCBIfam" id="NF006297">
    <property type="entry name" value="PRK08486.1"/>
    <property type="match status" value="1"/>
</dbReference>
<reference evidence="3" key="1">
    <citation type="submission" date="2016-10" db="EMBL/GenBank/DDBJ databases">
        <authorList>
            <person name="de Groot N.N."/>
        </authorList>
    </citation>
    <scope>NUCLEOTIDE SEQUENCE</scope>
</reference>
<dbReference type="GO" id="GO:0003697">
    <property type="term" value="F:single-stranded DNA binding"/>
    <property type="evidence" value="ECO:0007669"/>
    <property type="project" value="InterPro"/>
</dbReference>
<dbReference type="InterPro" id="IPR011344">
    <property type="entry name" value="ssDNA-bd"/>
</dbReference>
<dbReference type="Gene3D" id="2.40.50.140">
    <property type="entry name" value="Nucleic acid-binding proteins"/>
    <property type="match status" value="1"/>
</dbReference>
<dbReference type="CDD" id="cd04496">
    <property type="entry name" value="SSB_OBF"/>
    <property type="match status" value="1"/>
</dbReference>
<evidence type="ECO:0000256" key="1">
    <source>
        <dbReference type="ARBA" id="ARBA00023125"/>
    </source>
</evidence>
<keyword evidence="1 3" id="KW-0238">DNA-binding</keyword>
<dbReference type="PANTHER" id="PTHR10302">
    <property type="entry name" value="SINGLE-STRANDED DNA-BINDING PROTEIN"/>
    <property type="match status" value="1"/>
</dbReference>
<protein>
    <submittedName>
        <fullName evidence="3">Single-stranded DNA-binding protein</fullName>
    </submittedName>
</protein>
<proteinExistence type="inferred from homology"/>
<dbReference type="SUPFAM" id="SSF50249">
    <property type="entry name" value="Nucleic acid-binding proteins"/>
    <property type="match status" value="1"/>
</dbReference>
<feature type="region of interest" description="Disordered" evidence="2">
    <location>
        <begin position="106"/>
        <end position="194"/>
    </location>
</feature>
<dbReference type="PANTHER" id="PTHR10302:SF27">
    <property type="entry name" value="SINGLE-STRANDED DNA-BINDING PROTEIN"/>
    <property type="match status" value="1"/>
</dbReference>
<accession>A0A1W1CUN8</accession>
<dbReference type="Pfam" id="PF00436">
    <property type="entry name" value="SSB"/>
    <property type="match status" value="1"/>
</dbReference>
<dbReference type="GO" id="GO:0009295">
    <property type="term" value="C:nucleoid"/>
    <property type="evidence" value="ECO:0007669"/>
    <property type="project" value="TreeGrafter"/>
</dbReference>
<sequence length="194" mass="21653">MFNKLILVGNLTRDIELRYSQSGTAIAKTAIATSRKFTTNGEKKEEVCFVDVTFFGRSGEIANQYLRKGSKILVEGRLNFEQWVDQNGQKRSKHSVIAETMQMLDSKGDNQSSGYNAPSNAPAEDANQGGGYNAPTQGQGQSYQQPQQQQQQSYQKPAQQQSYNNNQAAQQQSRQMPSPDTVPSYDINEDEIPF</sequence>
<feature type="compositionally biased region" description="Low complexity" evidence="2">
    <location>
        <begin position="137"/>
        <end position="179"/>
    </location>
</feature>
<organism evidence="3">
    <name type="scientific">hydrothermal vent metagenome</name>
    <dbReference type="NCBI Taxonomy" id="652676"/>
    <lineage>
        <taxon>unclassified sequences</taxon>
        <taxon>metagenomes</taxon>
        <taxon>ecological metagenomes</taxon>
    </lineage>
</organism>
<gene>
    <name evidence="3" type="ORF">MNB_SM-4-835</name>
</gene>
<name>A0A1W1CUN8_9ZZZZ</name>
<feature type="compositionally biased region" description="Polar residues" evidence="2">
    <location>
        <begin position="109"/>
        <end position="119"/>
    </location>
</feature>
<dbReference type="GO" id="GO:0006260">
    <property type="term" value="P:DNA replication"/>
    <property type="evidence" value="ECO:0007669"/>
    <property type="project" value="InterPro"/>
</dbReference>
<evidence type="ECO:0000313" key="3">
    <source>
        <dbReference type="EMBL" id="SFV69371.1"/>
    </source>
</evidence>
<dbReference type="InterPro" id="IPR000424">
    <property type="entry name" value="Primosome_PriB/ssb"/>
</dbReference>